<evidence type="ECO:0000313" key="12">
    <source>
        <dbReference type="Proteomes" id="UP000230605"/>
    </source>
</evidence>
<evidence type="ECO:0000256" key="7">
    <source>
        <dbReference type="SAM" id="MobiDB-lite"/>
    </source>
</evidence>
<keyword evidence="2" id="KW-0677">Repeat</keyword>
<dbReference type="EMBL" id="LKMD01000102">
    <property type="protein sequence ID" value="PIA97137.1"/>
    <property type="molecule type" value="Genomic_DNA"/>
</dbReference>
<dbReference type="PROSITE" id="PS50157">
    <property type="entry name" value="ZINC_FINGER_C2H2_2"/>
    <property type="match status" value="3"/>
</dbReference>
<dbReference type="InterPro" id="IPR036867">
    <property type="entry name" value="R3H_dom_sf"/>
</dbReference>
<dbReference type="Gene3D" id="3.30.160.60">
    <property type="entry name" value="Classic Zinc Finger"/>
    <property type="match status" value="2"/>
</dbReference>
<feature type="domain" description="C2H2-type" evidence="8">
    <location>
        <begin position="439"/>
        <end position="466"/>
    </location>
</feature>
<dbReference type="GO" id="GO:0000981">
    <property type="term" value="F:DNA-binding transcription factor activity, RNA polymerase II-specific"/>
    <property type="evidence" value="ECO:0007669"/>
    <property type="project" value="TreeGrafter"/>
</dbReference>
<feature type="compositionally biased region" description="Low complexity" evidence="7">
    <location>
        <begin position="304"/>
        <end position="324"/>
    </location>
</feature>
<evidence type="ECO:0000256" key="4">
    <source>
        <dbReference type="ARBA" id="ARBA00022833"/>
    </source>
</evidence>
<dbReference type="Proteomes" id="UP001302367">
    <property type="component" value="Chromosome 2"/>
</dbReference>
<dbReference type="FunFam" id="3.30.160.60:FF:000184">
    <property type="entry name" value="Zinc finger protein 333"/>
    <property type="match status" value="1"/>
</dbReference>
<sequence>MADHVDSTDATLWTQEQIWTMNANQEAYPGSFMISNEELLDLSLKDMNLAQTMAGNTMPFLTPQPSSMNFDLPHMGSAPSFAVSQEESDSSWTEADSQDLWYDQLRQQLQDFRQSPTCTLTTIPLGGRQRKQVHSMANMWGLSHMSVGDGLQKRVLLSKCALAKTGDAKDRRWNPGRNTWSPGYIDPRLVIFHQVSSTICFRTCLNVLGLPPPSKITRDIRGEYCTVYALFETPPDAVKAVLALNDTRPHWNVNATDRNVEACFLRMPLGFSLTSYLLDEGFSQLPNLVREAFGSASNYDPNQAPSSISTPPSASSLPTRTSLAPGAASPTELANALFRISSSPRHYPRVAGSALHSRRGSISRRMSLSSSMSRDYGYISASSQVDSDYSLATSASKKRRREPKILAGYHCTFPGCDKAFDHQGELTKHEKVHSTDRPHVCVQCGKGFFYPKDLRRHERTHTTESTPVSPIPEPTGTGSEPDGYEFQMARRHICACCPSGPRAFKSELELKLHETERALRCEHCPNRFRSRNELERHHSAVHQSLTYSCGSISDIEVVYIVRNDGNGMDNCAFCGEGFPNPPDWGIRCQHLIKAHQFGSCNKSKKFLRLDHFRQHLKHSHHSTPGAWIRRLEDAATTAEVANHNLQGPRPTVEESNLGASSGTCVNILTGNTKATNHERTRHLLGAIPSKVAHLFGAGRDGNAKT</sequence>
<feature type="domain" description="C2H2-type" evidence="8">
    <location>
        <begin position="519"/>
        <end position="542"/>
    </location>
</feature>
<dbReference type="InterPro" id="IPR036236">
    <property type="entry name" value="Znf_C2H2_sf"/>
</dbReference>
<dbReference type="SUPFAM" id="SSF57667">
    <property type="entry name" value="beta-beta-alpha zinc fingers"/>
    <property type="match status" value="1"/>
</dbReference>
<dbReference type="InterPro" id="IPR013087">
    <property type="entry name" value="Znf_C2H2_type"/>
</dbReference>
<evidence type="ECO:0000313" key="10">
    <source>
        <dbReference type="EMBL" id="PIA97137.1"/>
    </source>
</evidence>
<evidence type="ECO:0000256" key="5">
    <source>
        <dbReference type="ARBA" id="ARBA00044085"/>
    </source>
</evidence>
<dbReference type="SUPFAM" id="SSF82708">
    <property type="entry name" value="R3H domain"/>
    <property type="match status" value="1"/>
</dbReference>
<dbReference type="PROSITE" id="PS51061">
    <property type="entry name" value="R3H"/>
    <property type="match status" value="1"/>
</dbReference>
<reference evidence="11 13" key="2">
    <citation type="submission" date="2023-09" db="EMBL/GenBank/DDBJ databases">
        <title>Complete-Gapless Cercospora beticola genome.</title>
        <authorList>
            <person name="Wyatt N.A."/>
            <person name="Spanner R.E."/>
            <person name="Bolton M.D."/>
        </authorList>
    </citation>
    <scope>NUCLEOTIDE SEQUENCE [LARGE SCALE GENOMIC DNA]</scope>
    <source>
        <strain evidence="11">Cb09-40</strain>
    </source>
</reference>
<dbReference type="Gene3D" id="3.30.1370.50">
    <property type="entry name" value="R3H-like domain"/>
    <property type="match status" value="1"/>
</dbReference>
<keyword evidence="13" id="KW-1185">Reference proteome</keyword>
<evidence type="ECO:0000313" key="13">
    <source>
        <dbReference type="Proteomes" id="UP001302367"/>
    </source>
</evidence>
<feature type="region of interest" description="Disordered" evidence="7">
    <location>
        <begin position="458"/>
        <end position="478"/>
    </location>
</feature>
<dbReference type="GO" id="GO:0005667">
    <property type="term" value="C:transcription regulator complex"/>
    <property type="evidence" value="ECO:0007669"/>
    <property type="project" value="TreeGrafter"/>
</dbReference>
<dbReference type="Pfam" id="PF01424">
    <property type="entry name" value="R3H"/>
    <property type="match status" value="1"/>
</dbReference>
<dbReference type="OrthoDB" id="8922241at2759"/>
<feature type="domain" description="R3H" evidence="9">
    <location>
        <begin position="99"/>
        <end position="161"/>
    </location>
</feature>
<evidence type="ECO:0000313" key="11">
    <source>
        <dbReference type="EMBL" id="WPA99206.1"/>
    </source>
</evidence>
<dbReference type="InterPro" id="IPR001374">
    <property type="entry name" value="R3H_dom"/>
</dbReference>
<evidence type="ECO:0000256" key="1">
    <source>
        <dbReference type="ARBA" id="ARBA00022723"/>
    </source>
</evidence>
<dbReference type="PANTHER" id="PTHR14003:SF19">
    <property type="entry name" value="YY2 TRANSCRIPTION FACTOR"/>
    <property type="match status" value="1"/>
</dbReference>
<dbReference type="SMART" id="SM00355">
    <property type="entry name" value="ZnF_C2H2"/>
    <property type="match status" value="4"/>
</dbReference>
<dbReference type="GO" id="GO:0000978">
    <property type="term" value="F:RNA polymerase II cis-regulatory region sequence-specific DNA binding"/>
    <property type="evidence" value="ECO:0007669"/>
    <property type="project" value="TreeGrafter"/>
</dbReference>
<evidence type="ECO:0000256" key="3">
    <source>
        <dbReference type="ARBA" id="ARBA00022771"/>
    </source>
</evidence>
<dbReference type="GO" id="GO:0000785">
    <property type="term" value="C:chromatin"/>
    <property type="evidence" value="ECO:0007669"/>
    <property type="project" value="TreeGrafter"/>
</dbReference>
<feature type="domain" description="C2H2-type" evidence="8">
    <location>
        <begin position="409"/>
        <end position="438"/>
    </location>
</feature>
<dbReference type="PROSITE" id="PS00028">
    <property type="entry name" value="ZINC_FINGER_C2H2_1"/>
    <property type="match status" value="3"/>
</dbReference>
<dbReference type="EMBL" id="CP134185">
    <property type="protein sequence ID" value="WPA99206.1"/>
    <property type="molecule type" value="Genomic_DNA"/>
</dbReference>
<accession>A0A2G5HX57</accession>
<gene>
    <name evidence="10" type="ORF">CB0940_06563</name>
    <name evidence="11" type="ORF">RHO25_003822</name>
</gene>
<dbReference type="InterPro" id="IPR057026">
    <property type="entry name" value="Znf-C2H2_ascomycetes"/>
</dbReference>
<keyword evidence="1" id="KW-0479">Metal-binding</keyword>
<dbReference type="AlphaFoldDB" id="A0A2G5HX57"/>
<dbReference type="GO" id="GO:0008270">
    <property type="term" value="F:zinc ion binding"/>
    <property type="evidence" value="ECO:0007669"/>
    <property type="project" value="UniProtKB-KW"/>
</dbReference>
<dbReference type="PANTHER" id="PTHR14003">
    <property type="entry name" value="TRANSCRIPTIONAL REPRESSOR PROTEIN YY"/>
    <property type="match status" value="1"/>
</dbReference>
<dbReference type="CDD" id="cd02325">
    <property type="entry name" value="R3H"/>
    <property type="match status" value="1"/>
</dbReference>
<evidence type="ECO:0000259" key="8">
    <source>
        <dbReference type="PROSITE" id="PS50157"/>
    </source>
</evidence>
<dbReference type="Pfam" id="PF24537">
    <property type="entry name" value="zf-C2H2_fungi"/>
    <property type="match status" value="1"/>
</dbReference>
<name>A0A2G5HX57_CERBT</name>
<organism evidence="10 12">
    <name type="scientific">Cercospora beticola</name>
    <name type="common">Sugarbeet leaf spot fungus</name>
    <dbReference type="NCBI Taxonomy" id="122368"/>
    <lineage>
        <taxon>Eukaryota</taxon>
        <taxon>Fungi</taxon>
        <taxon>Dikarya</taxon>
        <taxon>Ascomycota</taxon>
        <taxon>Pezizomycotina</taxon>
        <taxon>Dothideomycetes</taxon>
        <taxon>Dothideomycetidae</taxon>
        <taxon>Mycosphaerellales</taxon>
        <taxon>Mycosphaerellaceae</taxon>
        <taxon>Cercospora</taxon>
    </lineage>
</organism>
<keyword evidence="3 6" id="KW-0863">Zinc-finger</keyword>
<keyword evidence="4" id="KW-0862">Zinc</keyword>
<dbReference type="Proteomes" id="UP000230605">
    <property type="component" value="Chromosome 2"/>
</dbReference>
<protein>
    <recommendedName>
        <fullName evidence="5">C2H2 type master regulator of conidiophore development brlA</fullName>
    </recommendedName>
</protein>
<reference evidence="10 12" key="1">
    <citation type="submission" date="2015-10" db="EMBL/GenBank/DDBJ databases">
        <title>The cercosporin biosynthetic gene cluster was horizontally transferred to several fungal lineages and shown to be expanded in Cercospora beticola based on microsynteny with recipient genomes.</title>
        <authorList>
            <person name="De Jonge R."/>
            <person name="Ebert M.K."/>
            <person name="Suttle J.C."/>
            <person name="Jurick Ii W.M."/>
            <person name="Secor G.A."/>
            <person name="Thomma B.P."/>
            <person name="Van De Peer Y."/>
            <person name="Bolton M.D."/>
        </authorList>
    </citation>
    <scope>NUCLEOTIDE SEQUENCE [LARGE SCALE GENOMIC DNA]</scope>
    <source>
        <strain evidence="10 12">09-40</strain>
    </source>
</reference>
<evidence type="ECO:0000259" key="9">
    <source>
        <dbReference type="PROSITE" id="PS51061"/>
    </source>
</evidence>
<proteinExistence type="predicted"/>
<evidence type="ECO:0000256" key="6">
    <source>
        <dbReference type="PROSITE-ProRule" id="PRU00042"/>
    </source>
</evidence>
<evidence type="ECO:0000256" key="2">
    <source>
        <dbReference type="ARBA" id="ARBA00022737"/>
    </source>
</evidence>
<feature type="region of interest" description="Disordered" evidence="7">
    <location>
        <begin position="300"/>
        <end position="327"/>
    </location>
</feature>